<dbReference type="Proteomes" id="UP000305778">
    <property type="component" value="Unassembled WGS sequence"/>
</dbReference>
<dbReference type="SMART" id="SM00421">
    <property type="entry name" value="HTH_LUXR"/>
    <property type="match status" value="1"/>
</dbReference>
<keyword evidence="6" id="KW-1185">Reference proteome</keyword>
<dbReference type="InterPro" id="IPR036388">
    <property type="entry name" value="WH-like_DNA-bd_sf"/>
</dbReference>
<protein>
    <submittedName>
        <fullName evidence="5">Helix-turn-helix transcriptional regulator</fullName>
    </submittedName>
</protein>
<accession>A0A4U0S260</accession>
<sequence length="440" mass="46873">MSVRTDCEHILDDPELCPPHLRPSSSPHGCPSFELLVSAGDAWRVAHVASACSLASVASSTSCSYGGDLCPSLAGLQLALLLTNLRRVDEARRLVRRAGEVADDARVGGIISLVEARIALAVGDLGEAAELCGAGLGIAQEHRLTPWIPVGNLVAAATALRVGEVAPMVQYANALKEDVLFGRETFPWNSPIWLILQTAVAERGRTAVVPLARELLESAGATRRLLLTEPAALAYLVRMMLAANEREVATVGTGYATALATRNPDIRAFSAGALHARGLLAGDVGMLSRAAAGYTDPWARASAHEDSGTLLAEAGEPARQVTEYYELAMRAYAEAGALRDSSRVRSKVRGFDRSAATGSFWPASRIPGLTDTEYAVAKLVSNGLTNAEVAGQMYLSRHTVAFHLRKIFQKVGARSRLELAVRWNELVAGEPAAERHIRAV</sequence>
<keyword evidence="2" id="KW-0238">DNA-binding</keyword>
<dbReference type="GO" id="GO:0003677">
    <property type="term" value="F:DNA binding"/>
    <property type="evidence" value="ECO:0007669"/>
    <property type="project" value="UniProtKB-KW"/>
</dbReference>
<keyword evidence="1" id="KW-0805">Transcription regulation</keyword>
<proteinExistence type="predicted"/>
<feature type="domain" description="HTH luxR-type" evidence="4">
    <location>
        <begin position="362"/>
        <end position="427"/>
    </location>
</feature>
<dbReference type="SUPFAM" id="SSF46894">
    <property type="entry name" value="C-terminal effector domain of the bipartite response regulators"/>
    <property type="match status" value="1"/>
</dbReference>
<evidence type="ECO:0000259" key="4">
    <source>
        <dbReference type="PROSITE" id="PS50043"/>
    </source>
</evidence>
<dbReference type="Pfam" id="PF00196">
    <property type="entry name" value="GerE"/>
    <property type="match status" value="1"/>
</dbReference>
<dbReference type="Gene3D" id="1.10.10.10">
    <property type="entry name" value="Winged helix-like DNA-binding domain superfamily/Winged helix DNA-binding domain"/>
    <property type="match status" value="1"/>
</dbReference>
<dbReference type="InterPro" id="IPR016032">
    <property type="entry name" value="Sig_transdc_resp-reg_C-effctor"/>
</dbReference>
<dbReference type="AlphaFoldDB" id="A0A4U0S260"/>
<dbReference type="PROSITE" id="PS50043">
    <property type="entry name" value="HTH_LUXR_2"/>
    <property type="match status" value="1"/>
</dbReference>
<keyword evidence="3" id="KW-0804">Transcription</keyword>
<dbReference type="InterPro" id="IPR000792">
    <property type="entry name" value="Tscrpt_reg_LuxR_C"/>
</dbReference>
<comment type="caution">
    <text evidence="5">The sequence shown here is derived from an EMBL/GenBank/DDBJ whole genome shotgun (WGS) entry which is preliminary data.</text>
</comment>
<evidence type="ECO:0000313" key="6">
    <source>
        <dbReference type="Proteomes" id="UP000305778"/>
    </source>
</evidence>
<dbReference type="OrthoDB" id="8482304at2"/>
<evidence type="ECO:0000256" key="3">
    <source>
        <dbReference type="ARBA" id="ARBA00023163"/>
    </source>
</evidence>
<dbReference type="PANTHER" id="PTHR44688:SF16">
    <property type="entry name" value="DNA-BINDING TRANSCRIPTIONAL ACTIVATOR DEVR_DOSR"/>
    <property type="match status" value="1"/>
</dbReference>
<dbReference type="PRINTS" id="PR00038">
    <property type="entry name" value="HTHLUXR"/>
</dbReference>
<name>A0A4U0S260_9ACTN</name>
<dbReference type="GO" id="GO:0006355">
    <property type="term" value="P:regulation of DNA-templated transcription"/>
    <property type="evidence" value="ECO:0007669"/>
    <property type="project" value="InterPro"/>
</dbReference>
<dbReference type="EMBL" id="SUMC01000060">
    <property type="protein sequence ID" value="TKA02936.1"/>
    <property type="molecule type" value="Genomic_DNA"/>
</dbReference>
<evidence type="ECO:0000313" key="5">
    <source>
        <dbReference type="EMBL" id="TKA02936.1"/>
    </source>
</evidence>
<evidence type="ECO:0000256" key="2">
    <source>
        <dbReference type="ARBA" id="ARBA00023125"/>
    </source>
</evidence>
<dbReference type="PANTHER" id="PTHR44688">
    <property type="entry name" value="DNA-BINDING TRANSCRIPTIONAL ACTIVATOR DEVR_DOSR"/>
    <property type="match status" value="1"/>
</dbReference>
<dbReference type="CDD" id="cd06170">
    <property type="entry name" value="LuxR_C_like"/>
    <property type="match status" value="1"/>
</dbReference>
<evidence type="ECO:0000256" key="1">
    <source>
        <dbReference type="ARBA" id="ARBA00023015"/>
    </source>
</evidence>
<reference evidence="5 6" key="1">
    <citation type="submission" date="2019-04" db="EMBL/GenBank/DDBJ databases">
        <title>Streptomyces oryziradicis sp. nov., a novel actinomycete isolated from rhizosphere soil of rice (Oryza sativa L.).</title>
        <authorList>
            <person name="Li C."/>
        </authorList>
    </citation>
    <scope>NUCLEOTIDE SEQUENCE [LARGE SCALE GENOMIC DNA]</scope>
    <source>
        <strain evidence="5 6">NEAU-C40</strain>
    </source>
</reference>
<dbReference type="RefSeq" id="WP_136728739.1">
    <property type="nucleotide sequence ID" value="NZ_SUMC01000060.1"/>
</dbReference>
<gene>
    <name evidence="5" type="ORF">FCI23_38010</name>
</gene>
<organism evidence="5 6">
    <name type="scientific">Actinacidiphila oryziradicis</name>
    <dbReference type="NCBI Taxonomy" id="2571141"/>
    <lineage>
        <taxon>Bacteria</taxon>
        <taxon>Bacillati</taxon>
        <taxon>Actinomycetota</taxon>
        <taxon>Actinomycetes</taxon>
        <taxon>Kitasatosporales</taxon>
        <taxon>Streptomycetaceae</taxon>
        <taxon>Actinacidiphila</taxon>
    </lineage>
</organism>